<organism evidence="1 2">
    <name type="scientific">Xanthomonas vesicatoria ATCC 35937</name>
    <dbReference type="NCBI Taxonomy" id="925775"/>
    <lineage>
        <taxon>Bacteria</taxon>
        <taxon>Pseudomonadati</taxon>
        <taxon>Pseudomonadota</taxon>
        <taxon>Gammaproteobacteria</taxon>
        <taxon>Lysobacterales</taxon>
        <taxon>Lysobacteraceae</taxon>
        <taxon>Xanthomonas</taxon>
    </lineage>
</organism>
<dbReference type="AlphaFoldDB" id="F0BH81"/>
<gene>
    <name evidence="1" type="ORF">XVE_3611</name>
</gene>
<accession>F0BH81</accession>
<proteinExistence type="predicted"/>
<protein>
    <submittedName>
        <fullName evidence="1">Uncharacterized protein</fullName>
    </submittedName>
</protein>
<sequence>MSGACDAVGEEPCMELEVDAFERLRGVSADKLGLTGVRIGDVGGGNVHYGRGVRM</sequence>
<dbReference type="Proteomes" id="UP000003299">
    <property type="component" value="Unassembled WGS sequence"/>
</dbReference>
<evidence type="ECO:0000313" key="1">
    <source>
        <dbReference type="EMBL" id="EGD08144.1"/>
    </source>
</evidence>
<name>F0BH81_9XANT</name>
<comment type="caution">
    <text evidence="1">The sequence shown here is derived from an EMBL/GenBank/DDBJ whole genome shotgun (WGS) entry which is preliminary data.</text>
</comment>
<evidence type="ECO:0000313" key="2">
    <source>
        <dbReference type="Proteomes" id="UP000003299"/>
    </source>
</evidence>
<reference evidence="1 2" key="1">
    <citation type="journal article" date="2011" name="BMC Genomics">
        <title>Comparative genomics reveals diversity among xanthomonads infecting tomato and pepper.</title>
        <authorList>
            <person name="Potnis N."/>
            <person name="Krasileva K."/>
            <person name="Chow V."/>
            <person name="Almeida N.F."/>
            <person name="Patil P.B."/>
            <person name="Ryan R.P."/>
            <person name="Sharlach M."/>
            <person name="Behlau F."/>
            <person name="Dow J.M."/>
            <person name="Momol M.T."/>
            <person name="White F.F."/>
            <person name="Preston J.F."/>
            <person name="Vinatzer B.A."/>
            <person name="Koebnik R."/>
            <person name="Setubal J.C."/>
            <person name="Norman D.J."/>
            <person name="Staskawicz B.J."/>
            <person name="Jones J.B."/>
        </authorList>
    </citation>
    <scope>NUCLEOTIDE SEQUENCE [LARGE SCALE GENOMIC DNA]</scope>
    <source>
        <strain evidence="1 2">ATCC 35937</strain>
    </source>
</reference>
<dbReference type="EMBL" id="AEQV01000148">
    <property type="protein sequence ID" value="EGD08144.1"/>
    <property type="molecule type" value="Genomic_DNA"/>
</dbReference>